<organism evidence="1 2">
    <name type="scientific">Choanephora cucurbitarum</name>
    <dbReference type="NCBI Taxonomy" id="101091"/>
    <lineage>
        <taxon>Eukaryota</taxon>
        <taxon>Fungi</taxon>
        <taxon>Fungi incertae sedis</taxon>
        <taxon>Mucoromycota</taxon>
        <taxon>Mucoromycotina</taxon>
        <taxon>Mucoromycetes</taxon>
        <taxon>Mucorales</taxon>
        <taxon>Mucorineae</taxon>
        <taxon>Choanephoraceae</taxon>
        <taxon>Choanephoroideae</taxon>
        <taxon>Choanephora</taxon>
    </lineage>
</organism>
<protein>
    <recommendedName>
        <fullName evidence="3">Endonuclease/exonuclease/phosphatase domain-containing protein</fullName>
    </recommendedName>
</protein>
<dbReference type="AlphaFoldDB" id="A0A1C7MV56"/>
<feature type="non-terminal residue" evidence="1">
    <location>
        <position position="1"/>
    </location>
</feature>
<keyword evidence="2" id="KW-1185">Reference proteome</keyword>
<accession>A0A1C7MV56</accession>
<dbReference type="Proteomes" id="UP000093000">
    <property type="component" value="Unassembled WGS sequence"/>
</dbReference>
<comment type="caution">
    <text evidence="1">The sequence shown here is derived from an EMBL/GenBank/DDBJ whole genome shotgun (WGS) entry which is preliminary data.</text>
</comment>
<proteinExistence type="predicted"/>
<dbReference type="InParanoid" id="A0A1C7MV56"/>
<gene>
    <name evidence="1" type="ORF">A0J61_11635</name>
</gene>
<dbReference type="EMBL" id="LUGH01002281">
    <property type="protein sequence ID" value="OBZ80316.1"/>
    <property type="molecule type" value="Genomic_DNA"/>
</dbReference>
<evidence type="ECO:0000313" key="1">
    <source>
        <dbReference type="EMBL" id="OBZ80316.1"/>
    </source>
</evidence>
<evidence type="ECO:0008006" key="3">
    <source>
        <dbReference type="Google" id="ProtNLM"/>
    </source>
</evidence>
<evidence type="ECO:0000313" key="2">
    <source>
        <dbReference type="Proteomes" id="UP000093000"/>
    </source>
</evidence>
<name>A0A1C7MV56_9FUNG</name>
<dbReference type="OrthoDB" id="2443300at2759"/>
<sequence>VKSNNPLKQSHFIRCLRSLQFDTLAFPSIIPVINTQFQAYQSLWTSYQFSPDLLPNDDRVILTKDTNSHNLFPPFFILVVYAPASFGRERKTFFNHLLDPLHLPSLDVDFERLFIAGTSFLDENFINILQAFDLHELPIFCHNASASSTIDYIFAGRSLHQSVVAAGLQMINPAWSDHSLLTLKCSLGTSTTSSGLWRAHPRLLHMTSFQDCLLHHLPFILKNACASECSPQGQ</sequence>
<reference evidence="1 2" key="1">
    <citation type="submission" date="2016-03" db="EMBL/GenBank/DDBJ databases">
        <title>Choanephora cucurbitarum.</title>
        <authorList>
            <person name="Min B."/>
            <person name="Park H."/>
            <person name="Park J.-H."/>
            <person name="Shin H.-D."/>
            <person name="Choi I.-G."/>
        </authorList>
    </citation>
    <scope>NUCLEOTIDE SEQUENCE [LARGE SCALE GENOMIC DNA]</scope>
    <source>
        <strain evidence="1 2">KUS-F28377</strain>
    </source>
</reference>